<evidence type="ECO:0000256" key="1">
    <source>
        <dbReference type="SAM" id="MobiDB-lite"/>
    </source>
</evidence>
<comment type="caution">
    <text evidence="3">The sequence shown here is derived from an EMBL/GenBank/DDBJ whole genome shotgun (WGS) entry which is preliminary data.</text>
</comment>
<feature type="region of interest" description="Disordered" evidence="1">
    <location>
        <begin position="21"/>
        <end position="68"/>
    </location>
</feature>
<feature type="compositionally biased region" description="Pro residues" evidence="1">
    <location>
        <begin position="43"/>
        <end position="54"/>
    </location>
</feature>
<keyword evidence="4" id="KW-1185">Reference proteome</keyword>
<sequence length="328" mass="33618">MPRGGGVTGLLLVAALAAGCGADGQTPPGAAEAPGPSGGAPDSPYPTAPTPSAPPTSTSAPAEPGAGAEDLAKQAEGLAERGRIAPRRGNVLGSDISWPQCPVGLGIPEKRALGMPGPLPAAQYVVVGLTNGPGFTPNPCLADQVALVRGADMLISAYSVASYPDADQLAEHGDDGPYDGSSPASALRNTGYQQALYNVASMEAAGLETPFVWIDVEPVPDFEWSSDLAANAEVVRGVARGYTEAGYGIGVYSTPALWDGVVGDLELGLPEWRAAGQTSAQEALDRCGEDWVIQGGDAVMGQWVEADRDQNLTCDGVAADLDLYFHRY</sequence>
<gene>
    <name evidence="3" type="ORF">GCM10009737_32600</name>
</gene>
<name>A0ABN2PPU7_9ACTN</name>
<reference evidence="3 4" key="1">
    <citation type="journal article" date="2019" name="Int. J. Syst. Evol. Microbiol.">
        <title>The Global Catalogue of Microorganisms (GCM) 10K type strain sequencing project: providing services to taxonomists for standard genome sequencing and annotation.</title>
        <authorList>
            <consortium name="The Broad Institute Genomics Platform"/>
            <consortium name="The Broad Institute Genome Sequencing Center for Infectious Disease"/>
            <person name="Wu L."/>
            <person name="Ma J."/>
        </authorList>
    </citation>
    <scope>NUCLEOTIDE SEQUENCE [LARGE SCALE GENOMIC DNA]</scope>
    <source>
        <strain evidence="3 4">JCM 14046</strain>
    </source>
</reference>
<feature type="compositionally biased region" description="Low complexity" evidence="1">
    <location>
        <begin position="21"/>
        <end position="42"/>
    </location>
</feature>
<feature type="chain" id="PRO_5046255893" description="DUF1906 domain-containing protein" evidence="2">
    <location>
        <begin position="23"/>
        <end position="328"/>
    </location>
</feature>
<evidence type="ECO:0008006" key="5">
    <source>
        <dbReference type="Google" id="ProtNLM"/>
    </source>
</evidence>
<proteinExistence type="predicted"/>
<dbReference type="SUPFAM" id="SSF51445">
    <property type="entry name" value="(Trans)glycosidases"/>
    <property type="match status" value="1"/>
</dbReference>
<accession>A0ABN2PPU7</accession>
<protein>
    <recommendedName>
        <fullName evidence="5">DUF1906 domain-containing protein</fullName>
    </recommendedName>
</protein>
<feature type="signal peptide" evidence="2">
    <location>
        <begin position="1"/>
        <end position="22"/>
    </location>
</feature>
<dbReference type="Proteomes" id="UP001501612">
    <property type="component" value="Unassembled WGS sequence"/>
</dbReference>
<dbReference type="PROSITE" id="PS51257">
    <property type="entry name" value="PROKAR_LIPOPROTEIN"/>
    <property type="match status" value="1"/>
</dbReference>
<dbReference type="EMBL" id="BAAAMY010000009">
    <property type="protein sequence ID" value="GAA1928230.1"/>
    <property type="molecule type" value="Genomic_DNA"/>
</dbReference>
<dbReference type="InterPro" id="IPR017853">
    <property type="entry name" value="GH"/>
</dbReference>
<evidence type="ECO:0000313" key="4">
    <source>
        <dbReference type="Proteomes" id="UP001501612"/>
    </source>
</evidence>
<organism evidence="3 4">
    <name type="scientific">Nocardioides lentus</name>
    <dbReference type="NCBI Taxonomy" id="338077"/>
    <lineage>
        <taxon>Bacteria</taxon>
        <taxon>Bacillati</taxon>
        <taxon>Actinomycetota</taxon>
        <taxon>Actinomycetes</taxon>
        <taxon>Propionibacteriales</taxon>
        <taxon>Nocardioidaceae</taxon>
        <taxon>Nocardioides</taxon>
    </lineage>
</organism>
<evidence type="ECO:0000256" key="2">
    <source>
        <dbReference type="SAM" id="SignalP"/>
    </source>
</evidence>
<evidence type="ECO:0000313" key="3">
    <source>
        <dbReference type="EMBL" id="GAA1928230.1"/>
    </source>
</evidence>
<feature type="compositionally biased region" description="Low complexity" evidence="1">
    <location>
        <begin position="55"/>
        <end position="66"/>
    </location>
</feature>
<keyword evidence="2" id="KW-0732">Signal</keyword>
<dbReference type="Gene3D" id="3.20.20.80">
    <property type="entry name" value="Glycosidases"/>
    <property type="match status" value="1"/>
</dbReference>
<dbReference type="RefSeq" id="WP_344008687.1">
    <property type="nucleotide sequence ID" value="NZ_BAAAMY010000009.1"/>
</dbReference>